<evidence type="ECO:0000313" key="2">
    <source>
        <dbReference type="EMBL" id="MEX3748591.1"/>
    </source>
</evidence>
<reference evidence="2 3" key="1">
    <citation type="submission" date="2024-07" db="EMBL/GenBank/DDBJ databases">
        <title>A survey of Mimosa microsymbionts across Brazilian biomes reveals a high diversity of Paraburkholderia nodulating endemic species, but also that Cupriavidus is common as a symbiont of widespread species.</title>
        <authorList>
            <person name="Rouws L."/>
            <person name="Barauna A."/>
            <person name="Beukes C."/>
            <person name="Rouws J.R.C."/>
            <person name="De Faria S.M."/>
            <person name="Gross E."/>
            <person name="Bueno Dos Reis Junior F."/>
            <person name="Simon M.F."/>
            <person name="Maluk M."/>
            <person name="Odee D.W."/>
            <person name="Kenicer G."/>
            <person name="Young J.P.W."/>
            <person name="Reis V.M."/>
            <person name="Zilli J."/>
            <person name="James E.K."/>
        </authorList>
    </citation>
    <scope>NUCLEOTIDE SEQUENCE [LARGE SCALE GENOMIC DNA]</scope>
    <source>
        <strain evidence="2 3">BR14375</strain>
    </source>
</reference>
<organism evidence="2 3">
    <name type="scientific">Paraburkholderia phenoliruptrix</name>
    <dbReference type="NCBI Taxonomy" id="252970"/>
    <lineage>
        <taxon>Bacteria</taxon>
        <taxon>Pseudomonadati</taxon>
        <taxon>Pseudomonadota</taxon>
        <taxon>Betaproteobacteria</taxon>
        <taxon>Burkholderiales</taxon>
        <taxon>Burkholderiaceae</taxon>
        <taxon>Paraburkholderia</taxon>
    </lineage>
</organism>
<dbReference type="EMBL" id="JBFPKE010000001">
    <property type="protein sequence ID" value="MEX3748591.1"/>
    <property type="molecule type" value="Genomic_DNA"/>
</dbReference>
<feature type="compositionally biased region" description="Polar residues" evidence="1">
    <location>
        <begin position="31"/>
        <end position="40"/>
    </location>
</feature>
<dbReference type="Proteomes" id="UP001558535">
    <property type="component" value="Unassembled WGS sequence"/>
</dbReference>
<name>A0ABV3W5X1_9BURK</name>
<feature type="region of interest" description="Disordered" evidence="1">
    <location>
        <begin position="1"/>
        <end position="56"/>
    </location>
</feature>
<proteinExistence type="predicted"/>
<gene>
    <name evidence="2" type="ORF">AB3X84_01100</name>
</gene>
<dbReference type="RefSeq" id="WP_310107726.1">
    <property type="nucleotide sequence ID" value="NZ_CP168530.1"/>
</dbReference>
<keyword evidence="3" id="KW-1185">Reference proteome</keyword>
<feature type="compositionally biased region" description="Basic and acidic residues" evidence="1">
    <location>
        <begin position="1"/>
        <end position="23"/>
    </location>
</feature>
<comment type="caution">
    <text evidence="2">The sequence shown here is derived from an EMBL/GenBank/DDBJ whole genome shotgun (WGS) entry which is preliminary data.</text>
</comment>
<evidence type="ECO:0000313" key="3">
    <source>
        <dbReference type="Proteomes" id="UP001558535"/>
    </source>
</evidence>
<sequence>MPESKEQHPNADKTEKQIDKQVEDTFPASDPPSTGGTTKIVTDDEDSASEGEATGK</sequence>
<evidence type="ECO:0000256" key="1">
    <source>
        <dbReference type="SAM" id="MobiDB-lite"/>
    </source>
</evidence>
<protein>
    <submittedName>
        <fullName evidence="2">Uncharacterized protein</fullName>
    </submittedName>
</protein>
<accession>A0ABV3W5X1</accession>